<evidence type="ECO:0000313" key="2">
    <source>
        <dbReference type="EMBL" id="MCH7398796.1"/>
    </source>
</evidence>
<feature type="chain" id="PRO_5047096619" description="Outer membrane protein beta-barrel domain-containing protein" evidence="1">
    <location>
        <begin position="21"/>
        <end position="150"/>
    </location>
</feature>
<organism evidence="2 3">
    <name type="scientific">Belliella calami</name>
    <dbReference type="NCBI Taxonomy" id="2923436"/>
    <lineage>
        <taxon>Bacteria</taxon>
        <taxon>Pseudomonadati</taxon>
        <taxon>Bacteroidota</taxon>
        <taxon>Cytophagia</taxon>
        <taxon>Cytophagales</taxon>
        <taxon>Cyclobacteriaceae</taxon>
        <taxon>Belliella</taxon>
    </lineage>
</organism>
<sequence length="150" mass="16697">MKKLTILLFSMAFSIGFTNAQSRFGLGFGGQALKFQHETIGEDVGASQFRSATGNFDLGARIYGKYTINDNLNFMLGIDLQTWNLGYQTIHGKNESHYGIYAYNYFTGISYYKNFSNSRFGYSIGAELTISEFSGGADYNGNVPEGSRLY</sequence>
<feature type="signal peptide" evidence="1">
    <location>
        <begin position="1"/>
        <end position="20"/>
    </location>
</feature>
<evidence type="ECO:0008006" key="4">
    <source>
        <dbReference type="Google" id="ProtNLM"/>
    </source>
</evidence>
<gene>
    <name evidence="2" type="ORF">MM236_12400</name>
</gene>
<accession>A0ABS9UQ85</accession>
<keyword evidence="3" id="KW-1185">Reference proteome</keyword>
<reference evidence="2" key="1">
    <citation type="submission" date="2022-03" db="EMBL/GenBank/DDBJ databases">
        <title>De novo assembled genomes of Belliella spp. (Cyclobacteriaceae) strains.</title>
        <authorList>
            <person name="Szabo A."/>
            <person name="Korponai K."/>
            <person name="Felfoldi T."/>
        </authorList>
    </citation>
    <scope>NUCLEOTIDE SEQUENCE</scope>
    <source>
        <strain evidence="2">DSM 107340</strain>
    </source>
</reference>
<comment type="caution">
    <text evidence="2">The sequence shown here is derived from an EMBL/GenBank/DDBJ whole genome shotgun (WGS) entry which is preliminary data.</text>
</comment>
<evidence type="ECO:0000313" key="3">
    <source>
        <dbReference type="Proteomes" id="UP001165488"/>
    </source>
</evidence>
<evidence type="ECO:0000256" key="1">
    <source>
        <dbReference type="SAM" id="SignalP"/>
    </source>
</evidence>
<keyword evidence="1" id="KW-0732">Signal</keyword>
<proteinExistence type="predicted"/>
<dbReference type="Proteomes" id="UP001165488">
    <property type="component" value="Unassembled WGS sequence"/>
</dbReference>
<protein>
    <recommendedName>
        <fullName evidence="4">Outer membrane protein beta-barrel domain-containing protein</fullName>
    </recommendedName>
</protein>
<dbReference type="EMBL" id="JAKZGS010000010">
    <property type="protein sequence ID" value="MCH7398796.1"/>
    <property type="molecule type" value="Genomic_DNA"/>
</dbReference>
<dbReference type="RefSeq" id="WP_241275299.1">
    <property type="nucleotide sequence ID" value="NZ_JAKZGS010000010.1"/>
</dbReference>
<name>A0ABS9UQ85_9BACT</name>